<dbReference type="AlphaFoldDB" id="A0A1L9R6I7"/>
<feature type="transmembrane region" description="Helical" evidence="1">
    <location>
        <begin position="74"/>
        <end position="94"/>
    </location>
</feature>
<dbReference type="GeneID" id="63755035"/>
<reference evidence="3" key="1">
    <citation type="journal article" date="2017" name="Genome Biol.">
        <title>Comparative genomics reveals high biological diversity and specific adaptations in the industrially and medically important fungal genus Aspergillus.</title>
        <authorList>
            <person name="de Vries R.P."/>
            <person name="Riley R."/>
            <person name="Wiebenga A."/>
            <person name="Aguilar-Osorio G."/>
            <person name="Amillis S."/>
            <person name="Uchima C.A."/>
            <person name="Anderluh G."/>
            <person name="Asadollahi M."/>
            <person name="Askin M."/>
            <person name="Barry K."/>
            <person name="Battaglia E."/>
            <person name="Bayram O."/>
            <person name="Benocci T."/>
            <person name="Braus-Stromeyer S.A."/>
            <person name="Caldana C."/>
            <person name="Canovas D."/>
            <person name="Cerqueira G.C."/>
            <person name="Chen F."/>
            <person name="Chen W."/>
            <person name="Choi C."/>
            <person name="Clum A."/>
            <person name="Dos Santos R.A."/>
            <person name="Damasio A.R."/>
            <person name="Diallinas G."/>
            <person name="Emri T."/>
            <person name="Fekete E."/>
            <person name="Flipphi M."/>
            <person name="Freyberg S."/>
            <person name="Gallo A."/>
            <person name="Gournas C."/>
            <person name="Habgood R."/>
            <person name="Hainaut M."/>
            <person name="Harispe M.L."/>
            <person name="Henrissat B."/>
            <person name="Hilden K.S."/>
            <person name="Hope R."/>
            <person name="Hossain A."/>
            <person name="Karabika E."/>
            <person name="Karaffa L."/>
            <person name="Karanyi Z."/>
            <person name="Krasevec N."/>
            <person name="Kuo A."/>
            <person name="Kusch H."/>
            <person name="LaButti K."/>
            <person name="Lagendijk E.L."/>
            <person name="Lapidus A."/>
            <person name="Levasseur A."/>
            <person name="Lindquist E."/>
            <person name="Lipzen A."/>
            <person name="Logrieco A.F."/>
            <person name="MacCabe A."/>
            <person name="Maekelae M.R."/>
            <person name="Malavazi I."/>
            <person name="Melin P."/>
            <person name="Meyer V."/>
            <person name="Mielnichuk N."/>
            <person name="Miskei M."/>
            <person name="Molnar A.P."/>
            <person name="Mule G."/>
            <person name="Ngan C.Y."/>
            <person name="Orejas M."/>
            <person name="Orosz E."/>
            <person name="Ouedraogo J.P."/>
            <person name="Overkamp K.M."/>
            <person name="Park H.-S."/>
            <person name="Perrone G."/>
            <person name="Piumi F."/>
            <person name="Punt P.J."/>
            <person name="Ram A.F."/>
            <person name="Ramon A."/>
            <person name="Rauscher S."/>
            <person name="Record E."/>
            <person name="Riano-Pachon D.M."/>
            <person name="Robert V."/>
            <person name="Roehrig J."/>
            <person name="Ruller R."/>
            <person name="Salamov A."/>
            <person name="Salih N.S."/>
            <person name="Samson R.A."/>
            <person name="Sandor E."/>
            <person name="Sanguinetti M."/>
            <person name="Schuetze T."/>
            <person name="Sepcic K."/>
            <person name="Shelest E."/>
            <person name="Sherlock G."/>
            <person name="Sophianopoulou V."/>
            <person name="Squina F.M."/>
            <person name="Sun H."/>
            <person name="Susca A."/>
            <person name="Todd R.B."/>
            <person name="Tsang A."/>
            <person name="Unkles S.E."/>
            <person name="van de Wiele N."/>
            <person name="van Rossen-Uffink D."/>
            <person name="Oliveira J.V."/>
            <person name="Vesth T.C."/>
            <person name="Visser J."/>
            <person name="Yu J.-H."/>
            <person name="Zhou M."/>
            <person name="Andersen M.R."/>
            <person name="Archer D.B."/>
            <person name="Baker S.E."/>
            <person name="Benoit I."/>
            <person name="Brakhage A.A."/>
            <person name="Braus G.H."/>
            <person name="Fischer R."/>
            <person name="Frisvad J.C."/>
            <person name="Goldman G.H."/>
            <person name="Houbraken J."/>
            <person name="Oakley B."/>
            <person name="Pocsi I."/>
            <person name="Scazzocchio C."/>
            <person name="Seiboth B."/>
            <person name="vanKuyk P.A."/>
            <person name="Wortman J."/>
            <person name="Dyer P.S."/>
            <person name="Grigoriev I.V."/>
        </authorList>
    </citation>
    <scope>NUCLEOTIDE SEQUENCE [LARGE SCALE GENOMIC DNA]</scope>
    <source>
        <strain evidence="3">DTO 134E9</strain>
    </source>
</reference>
<keyword evidence="3" id="KW-1185">Reference proteome</keyword>
<keyword evidence="1" id="KW-1133">Transmembrane helix</keyword>
<evidence type="ECO:0000256" key="1">
    <source>
        <dbReference type="SAM" id="Phobius"/>
    </source>
</evidence>
<dbReference type="VEuPathDB" id="FungiDB:ASPWEDRAFT_716179"/>
<dbReference type="EMBL" id="KV878217">
    <property type="protein sequence ID" value="OJJ30497.1"/>
    <property type="molecule type" value="Genomic_DNA"/>
</dbReference>
<sequence>MSWQALSLKTLQRLTVRILLLNHPREKWSNAASSHPRKVGDVRFLCLLSLICLFVSACNLVFTRSEWLILSWYFNYAVWLVTWLVYSCGTFFIASRAARNPVCWTSVKLHI</sequence>
<accession>A0A1L9R6I7</accession>
<dbReference type="Proteomes" id="UP000184383">
    <property type="component" value="Unassembled WGS sequence"/>
</dbReference>
<proteinExistence type="predicted"/>
<organism evidence="2 3">
    <name type="scientific">Aspergillus wentii DTO 134E9</name>
    <dbReference type="NCBI Taxonomy" id="1073089"/>
    <lineage>
        <taxon>Eukaryota</taxon>
        <taxon>Fungi</taxon>
        <taxon>Dikarya</taxon>
        <taxon>Ascomycota</taxon>
        <taxon>Pezizomycotina</taxon>
        <taxon>Eurotiomycetes</taxon>
        <taxon>Eurotiomycetidae</taxon>
        <taxon>Eurotiales</taxon>
        <taxon>Aspergillaceae</taxon>
        <taxon>Aspergillus</taxon>
        <taxon>Aspergillus subgen. Cremei</taxon>
    </lineage>
</organism>
<keyword evidence="1" id="KW-0472">Membrane</keyword>
<gene>
    <name evidence="2" type="ORF">ASPWEDRAFT_716179</name>
</gene>
<name>A0A1L9R6I7_ASPWE</name>
<keyword evidence="1" id="KW-0812">Transmembrane</keyword>
<dbReference type="RefSeq" id="XP_040684174.1">
    <property type="nucleotide sequence ID" value="XM_040839187.1"/>
</dbReference>
<evidence type="ECO:0000313" key="2">
    <source>
        <dbReference type="EMBL" id="OJJ30497.1"/>
    </source>
</evidence>
<protein>
    <submittedName>
        <fullName evidence="2">Uncharacterized protein</fullName>
    </submittedName>
</protein>
<evidence type="ECO:0000313" key="3">
    <source>
        <dbReference type="Proteomes" id="UP000184383"/>
    </source>
</evidence>
<feature type="transmembrane region" description="Helical" evidence="1">
    <location>
        <begin position="44"/>
        <end position="62"/>
    </location>
</feature>